<sequence>MKEIKKSIGSRLRGNDAFSLVELIVVVTIFAVISVVGLVSFTGANKKARDNRRQADLEKLRIALEMVRQVGTTYPSAFAEEPVGLVPGYIQILPTDPKSGSYRYAVAGGQYTFTLDAKMEDLGSTNGDYGSGYNYRVTNP</sequence>
<evidence type="ECO:0008006" key="4">
    <source>
        <dbReference type="Google" id="ProtNLM"/>
    </source>
</evidence>
<evidence type="ECO:0000313" key="3">
    <source>
        <dbReference type="Proteomes" id="UP000231407"/>
    </source>
</evidence>
<keyword evidence="1" id="KW-0472">Membrane</keyword>
<protein>
    <recommendedName>
        <fullName evidence="4">Type II secretion system protein GspG C-terminal domain-containing protein</fullName>
    </recommendedName>
</protein>
<dbReference type="AlphaFoldDB" id="A0A2M7AS31"/>
<name>A0A2M7AS31_9BACT</name>
<gene>
    <name evidence="2" type="ORF">COS78_02370</name>
</gene>
<dbReference type="EMBL" id="PEWA01000028">
    <property type="protein sequence ID" value="PIU73421.1"/>
    <property type="molecule type" value="Genomic_DNA"/>
</dbReference>
<keyword evidence="1" id="KW-0812">Transmembrane</keyword>
<keyword evidence="1" id="KW-1133">Transmembrane helix</keyword>
<dbReference type="NCBIfam" id="TIGR02532">
    <property type="entry name" value="IV_pilin_GFxxxE"/>
    <property type="match status" value="1"/>
</dbReference>
<dbReference type="InterPro" id="IPR045584">
    <property type="entry name" value="Pilin-like"/>
</dbReference>
<accession>A0A2M7AS31</accession>
<dbReference type="Pfam" id="PF07963">
    <property type="entry name" value="N_methyl"/>
    <property type="match status" value="1"/>
</dbReference>
<organism evidence="2 3">
    <name type="scientific">Candidatus Shapirobacteria bacterium CG06_land_8_20_14_3_00_40_12</name>
    <dbReference type="NCBI Taxonomy" id="1974881"/>
    <lineage>
        <taxon>Bacteria</taxon>
        <taxon>Candidatus Shapironibacteriota</taxon>
    </lineage>
</organism>
<feature type="transmembrane region" description="Helical" evidence="1">
    <location>
        <begin position="20"/>
        <end position="44"/>
    </location>
</feature>
<dbReference type="Proteomes" id="UP000231407">
    <property type="component" value="Unassembled WGS sequence"/>
</dbReference>
<dbReference type="SUPFAM" id="SSF54523">
    <property type="entry name" value="Pili subunits"/>
    <property type="match status" value="1"/>
</dbReference>
<proteinExistence type="predicted"/>
<comment type="caution">
    <text evidence="2">The sequence shown here is derived from an EMBL/GenBank/DDBJ whole genome shotgun (WGS) entry which is preliminary data.</text>
</comment>
<evidence type="ECO:0000313" key="2">
    <source>
        <dbReference type="EMBL" id="PIU73421.1"/>
    </source>
</evidence>
<dbReference type="Gene3D" id="3.30.700.10">
    <property type="entry name" value="Glycoprotein, Type 4 Pilin"/>
    <property type="match status" value="1"/>
</dbReference>
<evidence type="ECO:0000256" key="1">
    <source>
        <dbReference type="SAM" id="Phobius"/>
    </source>
</evidence>
<reference evidence="3" key="1">
    <citation type="submission" date="2017-09" db="EMBL/GenBank/DDBJ databases">
        <title>Depth-based differentiation of microbial function through sediment-hosted aquifers and enrichment of novel symbionts in the deep terrestrial subsurface.</title>
        <authorList>
            <person name="Probst A.J."/>
            <person name="Ladd B."/>
            <person name="Jarett J.K."/>
            <person name="Geller-Mcgrath D.E."/>
            <person name="Sieber C.M.K."/>
            <person name="Emerson J.B."/>
            <person name="Anantharaman K."/>
            <person name="Thomas B.C."/>
            <person name="Malmstrom R."/>
            <person name="Stieglmeier M."/>
            <person name="Klingl A."/>
            <person name="Woyke T."/>
            <person name="Ryan C.M."/>
            <person name="Banfield J.F."/>
        </authorList>
    </citation>
    <scope>NUCLEOTIDE SEQUENCE [LARGE SCALE GENOMIC DNA]</scope>
</reference>
<dbReference type="InterPro" id="IPR012902">
    <property type="entry name" value="N_methyl_site"/>
</dbReference>